<sequence>MRLVRLPFLHSPTTPSPQLRAAYMGIAVTVFMHLNLKYAQPLFIKALMRCTTARQHCDATPPPSAHTGDLIGMKLRDRTWAKSSKFVSIIPSLSNCRRLCPSRLPLPAAASYCSSAPVQLTGVLAPSPQPDHMSILSARSGGTSPMFKPTDAITSRFIDTAGADACAPPSSRSVEHTHPQLGRDTELPIVHPNPPTARTPSSPSLHPVPIAIALALTLHTPKPIPTTQIFDKIVAD</sequence>
<name>A0A8H5GTV5_9AGAR</name>
<dbReference type="GO" id="GO:0045047">
    <property type="term" value="P:protein targeting to ER"/>
    <property type="evidence" value="ECO:0007669"/>
    <property type="project" value="InterPro"/>
</dbReference>
<dbReference type="GO" id="GO:0005783">
    <property type="term" value="C:endoplasmic reticulum"/>
    <property type="evidence" value="ECO:0007669"/>
    <property type="project" value="InterPro"/>
</dbReference>
<evidence type="ECO:0000256" key="1">
    <source>
        <dbReference type="SAM" id="MobiDB-lite"/>
    </source>
</evidence>
<protein>
    <submittedName>
        <fullName evidence="2">Uncharacterized protein</fullName>
    </submittedName>
</protein>
<keyword evidence="3" id="KW-1185">Reference proteome</keyword>
<proteinExistence type="predicted"/>
<dbReference type="EMBL" id="JAACJP010000049">
    <property type="protein sequence ID" value="KAF5370978.1"/>
    <property type="molecule type" value="Genomic_DNA"/>
</dbReference>
<organism evidence="2 3">
    <name type="scientific">Tricholomella constricta</name>
    <dbReference type="NCBI Taxonomy" id="117010"/>
    <lineage>
        <taxon>Eukaryota</taxon>
        <taxon>Fungi</taxon>
        <taxon>Dikarya</taxon>
        <taxon>Basidiomycota</taxon>
        <taxon>Agaricomycotina</taxon>
        <taxon>Agaricomycetes</taxon>
        <taxon>Agaricomycetidae</taxon>
        <taxon>Agaricales</taxon>
        <taxon>Tricholomatineae</taxon>
        <taxon>Lyophyllaceae</taxon>
        <taxon>Tricholomella</taxon>
    </lineage>
</organism>
<comment type="caution">
    <text evidence="2">The sequence shown here is derived from an EMBL/GenBank/DDBJ whole genome shotgun (WGS) entry which is preliminary data.</text>
</comment>
<dbReference type="Proteomes" id="UP000565441">
    <property type="component" value="Unassembled WGS sequence"/>
</dbReference>
<dbReference type="OrthoDB" id="18139at2759"/>
<dbReference type="InterPro" id="IPR012098">
    <property type="entry name" value="SND3_fun"/>
</dbReference>
<dbReference type="Pfam" id="PF10032">
    <property type="entry name" value="Pho88"/>
    <property type="match status" value="1"/>
</dbReference>
<dbReference type="AlphaFoldDB" id="A0A8H5GTV5"/>
<reference evidence="2 3" key="1">
    <citation type="journal article" date="2020" name="ISME J.">
        <title>Uncovering the hidden diversity of litter-decomposition mechanisms in mushroom-forming fungi.</title>
        <authorList>
            <person name="Floudas D."/>
            <person name="Bentzer J."/>
            <person name="Ahren D."/>
            <person name="Johansson T."/>
            <person name="Persson P."/>
            <person name="Tunlid A."/>
        </authorList>
    </citation>
    <scope>NUCLEOTIDE SEQUENCE [LARGE SCALE GENOMIC DNA]</scope>
    <source>
        <strain evidence="2 3">CBS 661.87</strain>
    </source>
</reference>
<feature type="compositionally biased region" description="Basic and acidic residues" evidence="1">
    <location>
        <begin position="173"/>
        <end position="186"/>
    </location>
</feature>
<evidence type="ECO:0000313" key="2">
    <source>
        <dbReference type="EMBL" id="KAF5370978.1"/>
    </source>
</evidence>
<evidence type="ECO:0000313" key="3">
    <source>
        <dbReference type="Proteomes" id="UP000565441"/>
    </source>
</evidence>
<accession>A0A8H5GTV5</accession>
<feature type="region of interest" description="Disordered" evidence="1">
    <location>
        <begin position="164"/>
        <end position="204"/>
    </location>
</feature>
<gene>
    <name evidence="2" type="ORF">D9615_010045</name>
</gene>